<keyword evidence="1 4" id="KW-0808">Transferase</keyword>
<evidence type="ECO:0000313" key="7">
    <source>
        <dbReference type="Proteomes" id="UP000324170"/>
    </source>
</evidence>
<evidence type="ECO:0000256" key="2">
    <source>
        <dbReference type="ARBA" id="ARBA00023315"/>
    </source>
</evidence>
<organism evidence="4 6">
    <name type="scientific">Xenorhabdus doucetiae</name>
    <dbReference type="NCBI Taxonomy" id="351671"/>
    <lineage>
        <taxon>Bacteria</taxon>
        <taxon>Pseudomonadati</taxon>
        <taxon>Pseudomonadota</taxon>
        <taxon>Gammaproteobacteria</taxon>
        <taxon>Enterobacterales</taxon>
        <taxon>Morganellaceae</taxon>
        <taxon>Xenorhabdus</taxon>
    </lineage>
</organism>
<evidence type="ECO:0000259" key="3">
    <source>
        <dbReference type="PROSITE" id="PS51186"/>
    </source>
</evidence>
<dbReference type="RefSeq" id="WP_084720940.1">
    <property type="nucleotide sequence ID" value="NZ_CAWOYN010000065.1"/>
</dbReference>
<keyword evidence="2" id="KW-0012">Acyltransferase</keyword>
<dbReference type="HOGENOM" id="CLU_077728_1_1_6"/>
<accession>A0A068QNV4</accession>
<dbReference type="CDD" id="cd04301">
    <property type="entry name" value="NAT_SF"/>
    <property type="match status" value="1"/>
</dbReference>
<dbReference type="InterPro" id="IPR016181">
    <property type="entry name" value="Acyl_CoA_acyltransferase"/>
</dbReference>
<dbReference type="InterPro" id="IPR050832">
    <property type="entry name" value="Bact_Acetyltransf"/>
</dbReference>
<dbReference type="Proteomes" id="UP000324170">
    <property type="component" value="Unassembled WGS sequence"/>
</dbReference>
<dbReference type="EMBL" id="FO704550">
    <property type="protein sequence ID" value="CDG16687.1"/>
    <property type="molecule type" value="Genomic_DNA"/>
</dbReference>
<feature type="domain" description="N-acetyltransferase" evidence="3">
    <location>
        <begin position="14"/>
        <end position="181"/>
    </location>
</feature>
<dbReference type="STRING" id="351671.XDD1_0984"/>
<protein>
    <submittedName>
        <fullName evidence="4 5">Acetyltransferase</fullName>
    </submittedName>
</protein>
<dbReference type="EMBL" id="VNHN01000065">
    <property type="protein sequence ID" value="TYP00386.1"/>
    <property type="molecule type" value="Genomic_DNA"/>
</dbReference>
<keyword evidence="7" id="KW-1185">Reference proteome</keyword>
<evidence type="ECO:0000256" key="1">
    <source>
        <dbReference type="ARBA" id="ARBA00022679"/>
    </source>
</evidence>
<evidence type="ECO:0000313" key="6">
    <source>
        <dbReference type="Proteomes" id="UP000032721"/>
    </source>
</evidence>
<evidence type="ECO:0000313" key="5">
    <source>
        <dbReference type="EMBL" id="TYP00386.1"/>
    </source>
</evidence>
<dbReference type="AlphaFoldDB" id="A0A068QNV4"/>
<gene>
    <name evidence="5" type="ORF">LY16_03039</name>
    <name evidence="4" type="ORF">XDD1_0984</name>
</gene>
<reference evidence="4 6" key="1">
    <citation type="submission" date="2013-07" db="EMBL/GenBank/DDBJ databases">
        <authorList>
            <person name="Genoscope - CEA"/>
        </authorList>
    </citation>
    <scope>NUCLEOTIDE SEQUENCE [LARGE SCALE GENOMIC DNA]</scope>
    <source>
        <strain evidence="4">FRM16</strain>
        <strain evidence="6">FRM16 / DSM 17909</strain>
    </source>
</reference>
<proteinExistence type="predicted"/>
<dbReference type="PROSITE" id="PS51186">
    <property type="entry name" value="GNAT"/>
    <property type="match status" value="1"/>
</dbReference>
<dbReference type="InterPro" id="IPR000182">
    <property type="entry name" value="GNAT_dom"/>
</dbReference>
<dbReference type="Gene3D" id="3.40.630.30">
    <property type="match status" value="1"/>
</dbReference>
<dbReference type="GO" id="GO:0016747">
    <property type="term" value="F:acyltransferase activity, transferring groups other than amino-acyl groups"/>
    <property type="evidence" value="ECO:0007669"/>
    <property type="project" value="InterPro"/>
</dbReference>
<reference evidence="5 7" key="2">
    <citation type="submission" date="2019-07" db="EMBL/GenBank/DDBJ databases">
        <title>Genomic Encyclopedia of Type Strains, Phase I: the one thousand microbial genomes (KMG-I) project.</title>
        <authorList>
            <person name="Kyrpides N."/>
        </authorList>
    </citation>
    <scope>NUCLEOTIDE SEQUENCE [LARGE SCALE GENOMIC DNA]</scope>
    <source>
        <strain evidence="5 7">DSM 17909</strain>
    </source>
</reference>
<dbReference type="KEGG" id="xdo:XDD1_0984"/>
<dbReference type="SUPFAM" id="SSF55729">
    <property type="entry name" value="Acyl-CoA N-acyltransferases (Nat)"/>
    <property type="match status" value="1"/>
</dbReference>
<name>A0A068QNV4_9GAMM</name>
<evidence type="ECO:0000313" key="4">
    <source>
        <dbReference type="EMBL" id="CDG16687.1"/>
    </source>
</evidence>
<dbReference type="Proteomes" id="UP000032721">
    <property type="component" value="Chromosome"/>
</dbReference>
<dbReference type="Pfam" id="PF00583">
    <property type="entry name" value="Acetyltransf_1"/>
    <property type="match status" value="1"/>
</dbReference>
<dbReference type="PANTHER" id="PTHR43877">
    <property type="entry name" value="AMINOALKYLPHOSPHONATE N-ACETYLTRANSFERASE-RELATED-RELATED"/>
    <property type="match status" value="1"/>
</dbReference>
<sequence length="181" mass="20256">MTKSLPTSAPISAPTIMQLNSIKPKRDGLIHLLHDCVESDASIGFIAPLEKNEAEQYWQDVETDLTSGHRLLLVALEGENIAGSVQLSLCKKKNGLHRADVEKLIVHTAYRQRGIGRMLMNELERLAKQHQRRLLVLDTRTHDPASALYRKCGFIEAGQIPNFALNSTGEFSGTTYFYKLI</sequence>